<accession>A0A1C7NID2</accession>
<dbReference type="InterPro" id="IPR036259">
    <property type="entry name" value="MFS_trans_sf"/>
</dbReference>
<feature type="transmembrane region" description="Helical" evidence="6">
    <location>
        <begin position="70"/>
        <end position="89"/>
    </location>
</feature>
<evidence type="ECO:0000256" key="6">
    <source>
        <dbReference type="SAM" id="Phobius"/>
    </source>
</evidence>
<keyword evidence="5 6" id="KW-0472">Membrane</keyword>
<dbReference type="InterPro" id="IPR011701">
    <property type="entry name" value="MFS"/>
</dbReference>
<proteinExistence type="predicted"/>
<dbReference type="AlphaFoldDB" id="A0A1C7NID2"/>
<keyword evidence="2" id="KW-0813">Transport</keyword>
<feature type="transmembrane region" description="Helical" evidence="6">
    <location>
        <begin position="347"/>
        <end position="364"/>
    </location>
</feature>
<dbReference type="GO" id="GO:0022857">
    <property type="term" value="F:transmembrane transporter activity"/>
    <property type="evidence" value="ECO:0007669"/>
    <property type="project" value="InterPro"/>
</dbReference>
<feature type="transmembrane region" description="Helical" evidence="6">
    <location>
        <begin position="238"/>
        <end position="260"/>
    </location>
</feature>
<dbReference type="OrthoDB" id="2985014at2759"/>
<evidence type="ECO:0000256" key="1">
    <source>
        <dbReference type="ARBA" id="ARBA00004141"/>
    </source>
</evidence>
<evidence type="ECO:0000259" key="7">
    <source>
        <dbReference type="PROSITE" id="PS50850"/>
    </source>
</evidence>
<dbReference type="Gene3D" id="1.20.1250.20">
    <property type="entry name" value="MFS general substrate transporter like domains"/>
    <property type="match status" value="2"/>
</dbReference>
<evidence type="ECO:0000256" key="2">
    <source>
        <dbReference type="ARBA" id="ARBA00022448"/>
    </source>
</evidence>
<comment type="subcellular location">
    <subcellularLocation>
        <location evidence="1">Membrane</location>
        <topology evidence="1">Multi-pass membrane protein</topology>
    </subcellularLocation>
</comment>
<feature type="transmembrane region" description="Helical" evidence="6">
    <location>
        <begin position="376"/>
        <end position="396"/>
    </location>
</feature>
<feature type="domain" description="Major facilitator superfamily (MFS) profile" evidence="7">
    <location>
        <begin position="79"/>
        <end position="404"/>
    </location>
</feature>
<dbReference type="Proteomes" id="UP000093000">
    <property type="component" value="Unassembled WGS sequence"/>
</dbReference>
<keyword evidence="9" id="KW-1185">Reference proteome</keyword>
<evidence type="ECO:0000256" key="5">
    <source>
        <dbReference type="ARBA" id="ARBA00023136"/>
    </source>
</evidence>
<dbReference type="InParanoid" id="A0A1C7NID2"/>
<dbReference type="EMBL" id="LUGH01000127">
    <property type="protein sequence ID" value="OBZ88861.1"/>
    <property type="molecule type" value="Genomic_DNA"/>
</dbReference>
<evidence type="ECO:0000313" key="8">
    <source>
        <dbReference type="EMBL" id="OBZ88861.1"/>
    </source>
</evidence>
<feature type="transmembrane region" description="Helical" evidence="6">
    <location>
        <begin position="308"/>
        <end position="327"/>
    </location>
</feature>
<gene>
    <name evidence="8" type="ORF">A0J61_03089</name>
</gene>
<dbReference type="GO" id="GO:0016020">
    <property type="term" value="C:membrane"/>
    <property type="evidence" value="ECO:0007669"/>
    <property type="project" value="UniProtKB-SubCell"/>
</dbReference>
<dbReference type="InterPro" id="IPR020846">
    <property type="entry name" value="MFS_dom"/>
</dbReference>
<dbReference type="FunFam" id="1.20.1250.20:FF:000057">
    <property type="entry name" value="MFS general substrate transporter"/>
    <property type="match status" value="1"/>
</dbReference>
<feature type="transmembrane region" description="Helical" evidence="6">
    <location>
        <begin position="109"/>
        <end position="130"/>
    </location>
</feature>
<dbReference type="Pfam" id="PF07690">
    <property type="entry name" value="MFS_1"/>
    <property type="match status" value="1"/>
</dbReference>
<dbReference type="PROSITE" id="PS50850">
    <property type="entry name" value="MFS"/>
    <property type="match status" value="1"/>
</dbReference>
<feature type="transmembrane region" description="Helical" evidence="6">
    <location>
        <begin position="205"/>
        <end position="226"/>
    </location>
</feature>
<protein>
    <recommendedName>
        <fullName evidence="7">Major facilitator superfamily (MFS) profile domain-containing protein</fullName>
    </recommendedName>
</protein>
<reference evidence="8 9" key="1">
    <citation type="submission" date="2016-03" db="EMBL/GenBank/DDBJ databases">
        <title>Choanephora cucurbitarum.</title>
        <authorList>
            <person name="Min B."/>
            <person name="Park H."/>
            <person name="Park J.-H."/>
            <person name="Shin H.-D."/>
            <person name="Choi I.-G."/>
        </authorList>
    </citation>
    <scope>NUCLEOTIDE SEQUENCE [LARGE SCALE GENOMIC DNA]</scope>
    <source>
        <strain evidence="8 9">KUS-F28377</strain>
    </source>
</reference>
<evidence type="ECO:0000256" key="4">
    <source>
        <dbReference type="ARBA" id="ARBA00022989"/>
    </source>
</evidence>
<dbReference type="PANTHER" id="PTHR43791:SF36">
    <property type="entry name" value="TRANSPORTER, PUTATIVE (AFU_ORTHOLOGUE AFUA_6G08340)-RELATED"/>
    <property type="match status" value="1"/>
</dbReference>
<name>A0A1C7NID2_9FUNG</name>
<organism evidence="8 9">
    <name type="scientific">Choanephora cucurbitarum</name>
    <dbReference type="NCBI Taxonomy" id="101091"/>
    <lineage>
        <taxon>Eukaryota</taxon>
        <taxon>Fungi</taxon>
        <taxon>Fungi incertae sedis</taxon>
        <taxon>Mucoromycota</taxon>
        <taxon>Mucoromycotina</taxon>
        <taxon>Mucoromycetes</taxon>
        <taxon>Mucorales</taxon>
        <taxon>Mucorineae</taxon>
        <taxon>Choanephoraceae</taxon>
        <taxon>Choanephoroideae</taxon>
        <taxon>Choanephora</taxon>
    </lineage>
</organism>
<keyword evidence="3 6" id="KW-0812">Transmembrane</keyword>
<evidence type="ECO:0000313" key="9">
    <source>
        <dbReference type="Proteomes" id="UP000093000"/>
    </source>
</evidence>
<dbReference type="SUPFAM" id="SSF103473">
    <property type="entry name" value="MFS general substrate transporter"/>
    <property type="match status" value="1"/>
</dbReference>
<feature type="transmembrane region" description="Helical" evidence="6">
    <location>
        <begin position="146"/>
        <end position="165"/>
    </location>
</feature>
<dbReference type="STRING" id="101091.A0A1C7NID2"/>
<evidence type="ECO:0000256" key="3">
    <source>
        <dbReference type="ARBA" id="ARBA00022692"/>
    </source>
</evidence>
<dbReference type="PANTHER" id="PTHR43791">
    <property type="entry name" value="PERMEASE-RELATED"/>
    <property type="match status" value="1"/>
</dbReference>
<sequence length="404" mass="45405">MLEKINLTESNKSLDLIHTASTSKTFVANDFSKEDYHDFLDIAQEIQEKYSFNDHELIATFPDKEAAMKAITRTIDLHIMPLFCVFYFMDFLDRANIGSATLGGIHSDLHLTPAQLSGVISAFYITYIMFEVPSNIILKRTNPRTWLSFIMLVWGVITLCMAFSSNFQSLLVCRLLLGAAESGYVPGILYMMSQAYRPGEFGVRVAILFSMATISGIVSGPIAYGTAFLEGVRGLHGWQYLFIIEGVPTICLSIISYFYLFENINTVTWLTPAQKALHRECVHAQRDSHHTRMSFRTLIKAAIDWKTCLFSVVLFMNVVNLVSYQVFLPTIIDGFGFTVLTTQLLTAPPSLVATLAVIAGGLMIDKYQNKRGMIMSIGFLIASFGYMLLLFVQGRWGMPFSLFY</sequence>
<comment type="caution">
    <text evidence="8">The sequence shown here is derived from an EMBL/GenBank/DDBJ whole genome shotgun (WGS) entry which is preliminary data.</text>
</comment>
<keyword evidence="4 6" id="KW-1133">Transmembrane helix</keyword>
<feature type="transmembrane region" description="Helical" evidence="6">
    <location>
        <begin position="171"/>
        <end position="193"/>
    </location>
</feature>